<organism evidence="2 3">
    <name type="scientific">Vanrija albida</name>
    <dbReference type="NCBI Taxonomy" id="181172"/>
    <lineage>
        <taxon>Eukaryota</taxon>
        <taxon>Fungi</taxon>
        <taxon>Dikarya</taxon>
        <taxon>Basidiomycota</taxon>
        <taxon>Agaricomycotina</taxon>
        <taxon>Tremellomycetes</taxon>
        <taxon>Trichosporonales</taxon>
        <taxon>Trichosporonaceae</taxon>
        <taxon>Vanrija</taxon>
    </lineage>
</organism>
<feature type="region of interest" description="Disordered" evidence="1">
    <location>
        <begin position="543"/>
        <end position="594"/>
    </location>
</feature>
<protein>
    <submittedName>
        <fullName evidence="2">Uncharacterized protein</fullName>
    </submittedName>
</protein>
<feature type="compositionally biased region" description="Low complexity" evidence="1">
    <location>
        <begin position="444"/>
        <end position="475"/>
    </location>
</feature>
<gene>
    <name evidence="2" type="ORF">Q8F55_000147</name>
</gene>
<comment type="caution">
    <text evidence="2">The sequence shown here is derived from an EMBL/GenBank/DDBJ whole genome shotgun (WGS) entry which is preliminary data.</text>
</comment>
<feature type="compositionally biased region" description="Pro residues" evidence="1">
    <location>
        <begin position="408"/>
        <end position="418"/>
    </location>
</feature>
<reference evidence="2 3" key="1">
    <citation type="submission" date="2023-08" db="EMBL/GenBank/DDBJ databases">
        <title>Annotated Genome Sequence of Vanrija albida AlHP1.</title>
        <authorList>
            <person name="Herzog R."/>
        </authorList>
    </citation>
    <scope>NUCLEOTIDE SEQUENCE [LARGE SCALE GENOMIC DNA]</scope>
    <source>
        <strain evidence="2 3">AlHP1</strain>
    </source>
</reference>
<sequence>MLPQRSETPSPFIDPNPSVLRHGLFANQRYAADEYEQDEGPLFPSSQPESRARLNDSYRPLLSANNRGIAQSPLVAQRNLTRTMSTLPQSQFSTIEEHQVQQSTAPAQPQGKQNISDLIMKALTLSQNITDVVSSLTNAVKNAIQPLVDTTSGIVGQLDMIKAAVGDLSVTTASGGGDSVRDTRASWTLADLPSQRTERLLDGLLDSLKPINELKVALQDVKDLPQALLTVATFAESVRLLKKKVAVEEASLTPPPTQARPESLAPLQPTPNAMAPMASSSTLGWLSPTLTPTTPAAAAASAEMIAAIKIFHEDVAYLRLTGVGDHTAAIRKLGEIATATQTGVDTATARVSDLSKRIDSLQTTVTGSSTGETGTSSQESITPSNLPAPKNTLKRKAAPRKPKGEPAAPAPVDTPQPNEPGHDVFGPVVPITEAPAAKRKRAPSTKAPAAPKKRATTAAPRKAPAARSPTTSTAPKKPMARSVTAARVPASYTRPVVVLDSDDSLESRSPDTPDGSPPAPANIDAIPLGDIQYPGHLTRSVVRRLSSPPPASGSGAQPASPFRPAFANQLVGSSSSIRTEQPAGTGFARLASPDDFMDDADLDAAIGLF</sequence>
<dbReference type="RefSeq" id="XP_069212346.1">
    <property type="nucleotide sequence ID" value="XM_069348802.1"/>
</dbReference>
<dbReference type="GeneID" id="95981190"/>
<evidence type="ECO:0000256" key="1">
    <source>
        <dbReference type="SAM" id="MobiDB-lite"/>
    </source>
</evidence>
<accession>A0ABR3QD23</accession>
<name>A0ABR3QD23_9TREE</name>
<feature type="compositionally biased region" description="Polar residues" evidence="1">
    <location>
        <begin position="570"/>
        <end position="579"/>
    </location>
</feature>
<dbReference type="Proteomes" id="UP001565368">
    <property type="component" value="Unassembled WGS sequence"/>
</dbReference>
<keyword evidence="3" id="KW-1185">Reference proteome</keyword>
<evidence type="ECO:0000313" key="2">
    <source>
        <dbReference type="EMBL" id="KAL1412402.1"/>
    </source>
</evidence>
<dbReference type="EMBL" id="JBBXJM010000001">
    <property type="protein sequence ID" value="KAL1412402.1"/>
    <property type="molecule type" value="Genomic_DNA"/>
</dbReference>
<proteinExistence type="predicted"/>
<feature type="compositionally biased region" description="Basic residues" evidence="1">
    <location>
        <begin position="392"/>
        <end position="401"/>
    </location>
</feature>
<evidence type="ECO:0000313" key="3">
    <source>
        <dbReference type="Proteomes" id="UP001565368"/>
    </source>
</evidence>
<feature type="region of interest" description="Disordered" evidence="1">
    <location>
        <begin position="362"/>
        <end position="530"/>
    </location>
</feature>
<feature type="compositionally biased region" description="Low complexity" evidence="1">
    <location>
        <begin position="362"/>
        <end position="380"/>
    </location>
</feature>